<dbReference type="GO" id="GO:0006811">
    <property type="term" value="P:monoatomic ion transport"/>
    <property type="evidence" value="ECO:0007669"/>
    <property type="project" value="UniProtKB-KW"/>
</dbReference>
<evidence type="ECO:0000256" key="11">
    <source>
        <dbReference type="ARBA" id="ARBA00031636"/>
    </source>
</evidence>
<dbReference type="GO" id="GO:0042910">
    <property type="term" value="F:xenobiotic transmembrane transporter activity"/>
    <property type="evidence" value="ECO:0007669"/>
    <property type="project" value="InterPro"/>
</dbReference>
<feature type="transmembrane region" description="Helical" evidence="12">
    <location>
        <begin position="357"/>
        <end position="379"/>
    </location>
</feature>
<evidence type="ECO:0000256" key="8">
    <source>
        <dbReference type="ARBA" id="ARBA00023065"/>
    </source>
</evidence>
<feature type="transmembrane region" description="Helical" evidence="12">
    <location>
        <begin position="196"/>
        <end position="216"/>
    </location>
</feature>
<dbReference type="Pfam" id="PF01554">
    <property type="entry name" value="MatE"/>
    <property type="match status" value="2"/>
</dbReference>
<dbReference type="EMBL" id="PYMJ01000008">
    <property type="protein sequence ID" value="PSU48892.1"/>
    <property type="molecule type" value="Genomic_DNA"/>
</dbReference>
<keyword evidence="14" id="KW-1185">Reference proteome</keyword>
<dbReference type="Proteomes" id="UP000240987">
    <property type="component" value="Unassembled WGS sequence"/>
</dbReference>
<evidence type="ECO:0000256" key="9">
    <source>
        <dbReference type="ARBA" id="ARBA00023136"/>
    </source>
</evidence>
<feature type="transmembrane region" description="Helical" evidence="12">
    <location>
        <begin position="90"/>
        <end position="113"/>
    </location>
</feature>
<dbReference type="InterPro" id="IPR050222">
    <property type="entry name" value="MATE_MdtK"/>
</dbReference>
<feature type="transmembrane region" description="Helical" evidence="12">
    <location>
        <begin position="322"/>
        <end position="345"/>
    </location>
</feature>
<feature type="transmembrane region" description="Helical" evidence="12">
    <location>
        <begin position="272"/>
        <end position="301"/>
    </location>
</feature>
<proteinExistence type="predicted"/>
<keyword evidence="8" id="KW-0406">Ion transport</keyword>
<dbReference type="InterPro" id="IPR002528">
    <property type="entry name" value="MATE_fam"/>
</dbReference>
<evidence type="ECO:0000256" key="6">
    <source>
        <dbReference type="ARBA" id="ARBA00022692"/>
    </source>
</evidence>
<organism evidence="13 14">
    <name type="scientific">Photobacterium frigidiphilum</name>
    <dbReference type="NCBI Taxonomy" id="264736"/>
    <lineage>
        <taxon>Bacteria</taxon>
        <taxon>Pseudomonadati</taxon>
        <taxon>Pseudomonadota</taxon>
        <taxon>Gammaproteobacteria</taxon>
        <taxon>Vibrionales</taxon>
        <taxon>Vibrionaceae</taxon>
        <taxon>Photobacterium</taxon>
    </lineage>
</organism>
<accession>A0A2T3JIS4</accession>
<dbReference type="PANTHER" id="PTHR43298">
    <property type="entry name" value="MULTIDRUG RESISTANCE PROTEIN NORM-RELATED"/>
    <property type="match status" value="1"/>
</dbReference>
<evidence type="ECO:0000256" key="4">
    <source>
        <dbReference type="ARBA" id="ARBA00022449"/>
    </source>
</evidence>
<keyword evidence="3" id="KW-0813">Transport</keyword>
<reference evidence="13 14" key="1">
    <citation type="submission" date="2018-01" db="EMBL/GenBank/DDBJ databases">
        <title>Whole genome sequencing of Histamine producing bacteria.</title>
        <authorList>
            <person name="Butler K."/>
        </authorList>
    </citation>
    <scope>NUCLEOTIDE SEQUENCE [LARGE SCALE GENOMIC DNA]</scope>
    <source>
        <strain evidence="13 14">JCM 12947</strain>
    </source>
</reference>
<dbReference type="RefSeq" id="WP_107242641.1">
    <property type="nucleotide sequence ID" value="NZ_PYMJ01000008.1"/>
</dbReference>
<evidence type="ECO:0000256" key="7">
    <source>
        <dbReference type="ARBA" id="ARBA00022989"/>
    </source>
</evidence>
<evidence type="ECO:0000256" key="1">
    <source>
        <dbReference type="ARBA" id="ARBA00004429"/>
    </source>
</evidence>
<evidence type="ECO:0000313" key="14">
    <source>
        <dbReference type="Proteomes" id="UP000240987"/>
    </source>
</evidence>
<evidence type="ECO:0000256" key="3">
    <source>
        <dbReference type="ARBA" id="ARBA00022448"/>
    </source>
</evidence>
<comment type="caution">
    <text evidence="13">The sequence shown here is derived from an EMBL/GenBank/DDBJ whole genome shotgun (WGS) entry which is preliminary data.</text>
</comment>
<dbReference type="PANTHER" id="PTHR43298:SF2">
    <property type="entry name" value="FMN_FAD EXPORTER YEEO-RELATED"/>
    <property type="match status" value="1"/>
</dbReference>
<dbReference type="GO" id="GO:0005886">
    <property type="term" value="C:plasma membrane"/>
    <property type="evidence" value="ECO:0007669"/>
    <property type="project" value="UniProtKB-SubCell"/>
</dbReference>
<name>A0A2T3JIS4_9GAMM</name>
<feature type="transmembrane region" description="Helical" evidence="12">
    <location>
        <begin position="14"/>
        <end position="34"/>
    </location>
</feature>
<keyword evidence="9 12" id="KW-0472">Membrane</keyword>
<sequence length="474" mass="51232">MDTGLLNKPVKKTLISMAAPAAFGMLMTFLFQLVDTYFIGQLGTKELAAISFSYPIYIFIVSFFMGTAAGVSSVVGKALGEGDSSKAQSLTTLSILVFMLFSVLLAVVGTFTIQPTFSLLGATAETIAMISSYMLPLYIGMFALVGTLIGNAALMSKGIMIQTTVIMAIGGIINVIFDYFLIFGIGLFPALGLQGAAVATLISWVSIFVLMLLVLIKEGLFSLSSLHSFSQAKVYFKEIMLIASPAIAAQILNPIAIAVITRMVSQYGDNAIAAYGIVTRIESLILTGILALSVIVTPLVAQNYGAKAYKRLDQVIAYSGRMTVYWGLFFFAIMVLFSQPIIGIFTDSKEIIEYGQLYFNLVGLSFPAFGLALITTSFFNGVQQANLSLRLTLVKAIIFTLPLAVVGAWIGLTFIWIGIAIANVLAAVYAKRLLNGWLEANHSELLMASPCSDYLNDIKSLWSKRRFSQKSQAK</sequence>
<keyword evidence="6 12" id="KW-0812">Transmembrane</keyword>
<evidence type="ECO:0000256" key="10">
    <source>
        <dbReference type="ARBA" id="ARBA00030855"/>
    </source>
</evidence>
<feature type="transmembrane region" description="Helical" evidence="12">
    <location>
        <begin position="54"/>
        <end position="78"/>
    </location>
</feature>
<dbReference type="AlphaFoldDB" id="A0A2T3JIS4"/>
<feature type="transmembrane region" description="Helical" evidence="12">
    <location>
        <begin position="166"/>
        <end position="190"/>
    </location>
</feature>
<dbReference type="InterPro" id="IPR048279">
    <property type="entry name" value="MdtK-like"/>
</dbReference>
<evidence type="ECO:0000256" key="12">
    <source>
        <dbReference type="SAM" id="Phobius"/>
    </source>
</evidence>
<gene>
    <name evidence="13" type="ORF">C9J12_10355</name>
</gene>
<feature type="transmembrane region" description="Helical" evidence="12">
    <location>
        <begin position="133"/>
        <end position="154"/>
    </location>
</feature>
<keyword evidence="4" id="KW-0050">Antiport</keyword>
<dbReference type="GO" id="GO:0015297">
    <property type="term" value="F:antiporter activity"/>
    <property type="evidence" value="ECO:0007669"/>
    <property type="project" value="UniProtKB-KW"/>
</dbReference>
<feature type="transmembrane region" description="Helical" evidence="12">
    <location>
        <begin position="239"/>
        <end position="260"/>
    </location>
</feature>
<evidence type="ECO:0000313" key="13">
    <source>
        <dbReference type="EMBL" id="PSU48892.1"/>
    </source>
</evidence>
<feature type="transmembrane region" description="Helical" evidence="12">
    <location>
        <begin position="416"/>
        <end position="434"/>
    </location>
</feature>
<dbReference type="NCBIfam" id="TIGR00797">
    <property type="entry name" value="matE"/>
    <property type="match status" value="1"/>
</dbReference>
<keyword evidence="5" id="KW-1003">Cell membrane</keyword>
<dbReference type="OrthoDB" id="9806302at2"/>
<dbReference type="PIRSF" id="PIRSF006603">
    <property type="entry name" value="DinF"/>
    <property type="match status" value="1"/>
</dbReference>
<comment type="subcellular location">
    <subcellularLocation>
        <location evidence="1">Cell inner membrane</location>
        <topology evidence="1">Multi-pass membrane protein</topology>
    </subcellularLocation>
</comment>
<protein>
    <recommendedName>
        <fullName evidence="2">Multidrug resistance protein NorM</fullName>
    </recommendedName>
    <alternativeName>
        <fullName evidence="11">Multidrug-efflux transporter</fullName>
    </alternativeName>
    <alternativeName>
        <fullName evidence="10">Na(+)/drug antiporter</fullName>
    </alternativeName>
</protein>
<evidence type="ECO:0000256" key="5">
    <source>
        <dbReference type="ARBA" id="ARBA00022475"/>
    </source>
</evidence>
<evidence type="ECO:0000256" key="2">
    <source>
        <dbReference type="ARBA" id="ARBA00013489"/>
    </source>
</evidence>
<keyword evidence="7 12" id="KW-1133">Transmembrane helix</keyword>